<dbReference type="SUPFAM" id="SSF48690">
    <property type="entry name" value="Epsilon subunit of mitochondrial F1F0-ATP synthase"/>
    <property type="match status" value="1"/>
</dbReference>
<keyword evidence="4" id="KW-1185">Reference proteome</keyword>
<feature type="region of interest" description="Disordered" evidence="2">
    <location>
        <begin position="124"/>
        <end position="147"/>
    </location>
</feature>
<name>A0A1E3HVQ5_9TREE</name>
<dbReference type="Proteomes" id="UP000094065">
    <property type="component" value="Unassembled WGS sequence"/>
</dbReference>
<dbReference type="GO" id="GO:0046933">
    <property type="term" value="F:proton-transporting ATP synthase activity, rotational mechanism"/>
    <property type="evidence" value="ECO:0007669"/>
    <property type="project" value="InterPro"/>
</dbReference>
<dbReference type="GO" id="GO:0005743">
    <property type="term" value="C:mitochondrial inner membrane"/>
    <property type="evidence" value="ECO:0007669"/>
    <property type="project" value="InterPro"/>
</dbReference>
<gene>
    <name evidence="3" type="ORF">L202_02648</name>
</gene>
<dbReference type="InterPro" id="IPR036742">
    <property type="entry name" value="ATP_synth_F1_esu_sf_mt"/>
</dbReference>
<organism evidence="3 4">
    <name type="scientific">Cryptococcus amylolentus CBS 6039</name>
    <dbReference type="NCBI Taxonomy" id="1295533"/>
    <lineage>
        <taxon>Eukaryota</taxon>
        <taxon>Fungi</taxon>
        <taxon>Dikarya</taxon>
        <taxon>Basidiomycota</taxon>
        <taxon>Agaricomycotina</taxon>
        <taxon>Tremellomycetes</taxon>
        <taxon>Tremellales</taxon>
        <taxon>Cryptococcaceae</taxon>
        <taxon>Cryptococcus</taxon>
    </lineage>
</organism>
<evidence type="ECO:0000256" key="1">
    <source>
        <dbReference type="ARBA" id="ARBA00009502"/>
    </source>
</evidence>
<comment type="caution">
    <text evidence="3">The sequence shown here is derived from an EMBL/GenBank/DDBJ whole genome shotgun (WGS) entry which is preliminary data.</text>
</comment>
<evidence type="ECO:0000313" key="3">
    <source>
        <dbReference type="EMBL" id="ODN80397.1"/>
    </source>
</evidence>
<dbReference type="CDD" id="cd12153">
    <property type="entry name" value="F1-ATPase_epsilon"/>
    <property type="match status" value="1"/>
</dbReference>
<accession>A0A1E3HVQ5</accession>
<dbReference type="GO" id="GO:0045259">
    <property type="term" value="C:proton-transporting ATP synthase complex"/>
    <property type="evidence" value="ECO:0007669"/>
    <property type="project" value="InterPro"/>
</dbReference>
<dbReference type="OrthoDB" id="269124at2759"/>
<evidence type="ECO:0000256" key="2">
    <source>
        <dbReference type="SAM" id="MobiDB-lite"/>
    </source>
</evidence>
<dbReference type="Pfam" id="PF04627">
    <property type="entry name" value="ATP-synt_Eps"/>
    <property type="match status" value="1"/>
</dbReference>
<dbReference type="EMBL" id="AWGJ01000004">
    <property type="protein sequence ID" value="ODN80397.1"/>
    <property type="molecule type" value="Genomic_DNA"/>
</dbReference>
<dbReference type="FunFam" id="1.10.1620.20:FF:000004">
    <property type="entry name" value="Related to atp synthase epsilon chain, mitochondrial"/>
    <property type="match status" value="1"/>
</dbReference>
<reference evidence="3 4" key="1">
    <citation type="submission" date="2016-06" db="EMBL/GenBank/DDBJ databases">
        <title>Evolution of pathogenesis and genome organization in the Tremellales.</title>
        <authorList>
            <person name="Cuomo C."/>
            <person name="Litvintseva A."/>
            <person name="Heitman J."/>
            <person name="Chen Y."/>
            <person name="Sun S."/>
            <person name="Springer D."/>
            <person name="Dromer F."/>
            <person name="Young S."/>
            <person name="Zeng Q."/>
            <person name="Chapman S."/>
            <person name="Gujja S."/>
            <person name="Saif S."/>
            <person name="Birren B."/>
        </authorList>
    </citation>
    <scope>NUCLEOTIDE SEQUENCE [LARGE SCALE GENOMIC DNA]</scope>
    <source>
        <strain evidence="3 4">CBS 6039</strain>
    </source>
</reference>
<dbReference type="AlphaFoldDB" id="A0A1E3HVQ5"/>
<dbReference type="STRING" id="1295533.A0A1E3HVQ5"/>
<dbReference type="RefSeq" id="XP_018994963.1">
    <property type="nucleotide sequence ID" value="XM_019136294.1"/>
</dbReference>
<protein>
    <submittedName>
        <fullName evidence="3">Uncharacterized protein</fullName>
    </submittedName>
</protein>
<dbReference type="InterPro" id="IPR006721">
    <property type="entry name" value="ATP_synth_F1_esu_mt"/>
</dbReference>
<dbReference type="GeneID" id="30153957"/>
<comment type="similarity">
    <text evidence="1">Belongs to the eukaryotic ATPase epsilon family.</text>
</comment>
<proteinExistence type="inferred from homology"/>
<sequence length="147" mass="16019">MFNIFAAPPLPVTVPAYSPMVQPVNPLDLFLTQAHVDLYPPPPAPAATPTTGEVYGEASATASDTRLIHHRSAKMSSTWREFMSWNKYTQIASRALRQALSEGDRVAAEKRAAIGVRYQVWQNGEGGEQQYVRPPPEEATGKPSGAV</sequence>
<evidence type="ECO:0000313" key="4">
    <source>
        <dbReference type="Proteomes" id="UP000094065"/>
    </source>
</evidence>
<dbReference type="Gene3D" id="1.10.1620.20">
    <property type="entry name" value="ATP synthase, F1 complex, epsilon subunit superfamily, mitochondrial"/>
    <property type="match status" value="1"/>
</dbReference>